<dbReference type="PANTHER" id="PTHR44591">
    <property type="entry name" value="STRESS RESPONSE REGULATOR PROTEIN 1"/>
    <property type="match status" value="1"/>
</dbReference>
<dbReference type="Gene3D" id="3.40.50.2300">
    <property type="match status" value="1"/>
</dbReference>
<dbReference type="SMART" id="SM00448">
    <property type="entry name" value="REC"/>
    <property type="match status" value="1"/>
</dbReference>
<feature type="domain" description="Response regulatory" evidence="3">
    <location>
        <begin position="211"/>
        <end position="328"/>
    </location>
</feature>
<organism evidence="4 5">
    <name type="scientific">Shewanella metallivivens</name>
    <dbReference type="NCBI Taxonomy" id="2872342"/>
    <lineage>
        <taxon>Bacteria</taxon>
        <taxon>Pseudomonadati</taxon>
        <taxon>Pseudomonadota</taxon>
        <taxon>Gammaproteobacteria</taxon>
        <taxon>Alteromonadales</taxon>
        <taxon>Shewanellaceae</taxon>
        <taxon>Shewanella</taxon>
    </lineage>
</organism>
<keyword evidence="5" id="KW-1185">Reference proteome</keyword>
<protein>
    <submittedName>
        <fullName evidence="4">Response regulator</fullName>
    </submittedName>
</protein>
<reference evidence="4 5" key="1">
    <citation type="submission" date="2023-02" db="EMBL/GenBank/DDBJ databases">
        <title>Genome sequence of Shewanella metallivivens ER-Te-42B-Light, sp. nov., enriched from sulfide tube worms (Riftia pachyptila) isolated from Explorer Ridge in the Pacific Ocean.</title>
        <authorList>
            <person name="Maltman C."/>
            <person name="Kuzyk S.B."/>
            <person name="Kyndt J.A."/>
            <person name="Yurkov V."/>
        </authorList>
    </citation>
    <scope>NUCLEOTIDE SEQUENCE [LARGE SCALE GENOMIC DNA]</scope>
    <source>
        <strain evidence="4 5">ER-Te-42B-Light</strain>
    </source>
</reference>
<dbReference type="EMBL" id="JAQQPZ010000002">
    <property type="protein sequence ID" value="MDD8058530.1"/>
    <property type="molecule type" value="Genomic_DNA"/>
</dbReference>
<dbReference type="Pfam" id="PF00072">
    <property type="entry name" value="Response_reg"/>
    <property type="match status" value="1"/>
</dbReference>
<dbReference type="RefSeq" id="WP_238103710.1">
    <property type="nucleotide sequence ID" value="NZ_JAQQPZ010000002.1"/>
</dbReference>
<keyword evidence="1 2" id="KW-0597">Phosphoprotein</keyword>
<evidence type="ECO:0000256" key="2">
    <source>
        <dbReference type="PROSITE-ProRule" id="PRU00169"/>
    </source>
</evidence>
<evidence type="ECO:0000313" key="4">
    <source>
        <dbReference type="EMBL" id="MDD8058530.1"/>
    </source>
</evidence>
<evidence type="ECO:0000313" key="5">
    <source>
        <dbReference type="Proteomes" id="UP001213691"/>
    </source>
</evidence>
<name>A0ABT5TLH1_9GAMM</name>
<evidence type="ECO:0000259" key="3">
    <source>
        <dbReference type="PROSITE" id="PS50110"/>
    </source>
</evidence>
<dbReference type="PANTHER" id="PTHR44591:SF3">
    <property type="entry name" value="RESPONSE REGULATORY DOMAIN-CONTAINING PROTEIN"/>
    <property type="match status" value="1"/>
</dbReference>
<feature type="modified residue" description="4-aspartylphosphate" evidence="2">
    <location>
        <position position="260"/>
    </location>
</feature>
<dbReference type="InterPro" id="IPR001789">
    <property type="entry name" value="Sig_transdc_resp-reg_receiver"/>
</dbReference>
<comment type="caution">
    <text evidence="4">The sequence shown here is derived from an EMBL/GenBank/DDBJ whole genome shotgun (WGS) entry which is preliminary data.</text>
</comment>
<sequence length="329" mass="36631">MKIKVELLEFIQCVLANILRQHDKKIAPCLINKTGFYSVVYQCNPSFMHQQLNELIQQALNVAQHQLVVVVTNKNKHLELSIFADDNQEVAAQCTTPEKVTYSQAIKLPSHTIAVQATSSQINTIMASLISHSMVNFISSIEQADQCISLIDAKDIVKNVPVSANVTTIQFCEISKVSNTDISDTNTLFWPFYDTDIINMMDTKITPEPLCILIADDSIPSLIATKAMLEKLGCKVVTANDGTRALALAQQQQFDLLLLDERMPGLYGSDVAKQLIEQDGVNRLTPKVSLTGLTEPEEITQLFSKGITHYLEKPVTKLALEHFLTQWQA</sequence>
<dbReference type="InterPro" id="IPR011006">
    <property type="entry name" value="CheY-like_superfamily"/>
</dbReference>
<dbReference type="Proteomes" id="UP001213691">
    <property type="component" value="Unassembled WGS sequence"/>
</dbReference>
<dbReference type="InterPro" id="IPR050595">
    <property type="entry name" value="Bact_response_regulator"/>
</dbReference>
<gene>
    <name evidence="4" type="ORF">PQR79_05220</name>
</gene>
<dbReference type="PROSITE" id="PS50110">
    <property type="entry name" value="RESPONSE_REGULATORY"/>
    <property type="match status" value="1"/>
</dbReference>
<accession>A0ABT5TLH1</accession>
<proteinExistence type="predicted"/>
<evidence type="ECO:0000256" key="1">
    <source>
        <dbReference type="ARBA" id="ARBA00022553"/>
    </source>
</evidence>
<dbReference type="SUPFAM" id="SSF52172">
    <property type="entry name" value="CheY-like"/>
    <property type="match status" value="1"/>
</dbReference>